<evidence type="ECO:0000313" key="2">
    <source>
        <dbReference type="EMBL" id="GEM09425.1"/>
    </source>
</evidence>
<evidence type="ECO:0000256" key="1">
    <source>
        <dbReference type="SAM" id="MobiDB-lite"/>
    </source>
</evidence>
<protein>
    <submittedName>
        <fullName evidence="2">FscRII</fullName>
    </submittedName>
</protein>
<reference evidence="2 3" key="1">
    <citation type="submission" date="2019-07" db="EMBL/GenBank/DDBJ databases">
        <title>Rhodotorula toruloides NBRC10032 genome sequencing.</title>
        <authorList>
            <person name="Shida Y."/>
            <person name="Takaku H."/>
            <person name="Ogasawara W."/>
            <person name="Mori K."/>
        </authorList>
    </citation>
    <scope>NUCLEOTIDE SEQUENCE [LARGE SCALE GENOMIC DNA]</scope>
    <source>
        <strain evidence="2 3">NBRC10032</strain>
    </source>
</reference>
<accession>A0A511KHK8</accession>
<dbReference type="EMBL" id="BJWK01000008">
    <property type="protein sequence ID" value="GEM09425.1"/>
    <property type="molecule type" value="Genomic_DNA"/>
</dbReference>
<feature type="region of interest" description="Disordered" evidence="1">
    <location>
        <begin position="356"/>
        <end position="380"/>
    </location>
</feature>
<gene>
    <name evidence="2" type="ORF">Rt10032_c08g3442</name>
</gene>
<comment type="caution">
    <text evidence="2">The sequence shown here is derived from an EMBL/GenBank/DDBJ whole genome shotgun (WGS) entry which is preliminary data.</text>
</comment>
<organism evidence="2 3">
    <name type="scientific">Rhodotorula toruloides</name>
    <name type="common">Yeast</name>
    <name type="synonym">Rhodosporidium toruloides</name>
    <dbReference type="NCBI Taxonomy" id="5286"/>
    <lineage>
        <taxon>Eukaryota</taxon>
        <taxon>Fungi</taxon>
        <taxon>Dikarya</taxon>
        <taxon>Basidiomycota</taxon>
        <taxon>Pucciniomycotina</taxon>
        <taxon>Microbotryomycetes</taxon>
        <taxon>Sporidiobolales</taxon>
        <taxon>Sporidiobolaceae</taxon>
        <taxon>Rhodotorula</taxon>
    </lineage>
</organism>
<dbReference type="OrthoDB" id="2349883at2759"/>
<evidence type="ECO:0000313" key="3">
    <source>
        <dbReference type="Proteomes" id="UP000321518"/>
    </source>
</evidence>
<name>A0A511KHK8_RHOTO</name>
<dbReference type="AlphaFoldDB" id="A0A511KHK8"/>
<proteinExistence type="predicted"/>
<dbReference type="Proteomes" id="UP000321518">
    <property type="component" value="Unassembled WGS sequence"/>
</dbReference>
<sequence length="380" mass="43160">MGLHHLAMRFFDYAGLKPHVKMVAFKAVYIPVWFVDLSASASAVMGEESYNLTIESMRIPIPGFNLPPLSSMPLQLPEGVPTFRWNGGDVDPSIQTIPFTRHPLNIPQKLKSLPRRVARDEDDVGFDPSRAKFRMVANYATYIPVYLGEWEVESTEFESGTTRVTTCIFADSHKPRFCMYRQKTPDSDPEWTPAPASTFTVTISARPASISLPGFRDVATAKHMQKVFGARLQAAIDEIKKERQEMGDGFVEWTDVVPEGGIVGFVADQDRVCSYKTWEAINEAYTEALEQCEIASEFHDRLKEMPTSRMAIIRPSLRSPVQRADNSQFFDIVKDSVDKWRELVEDSKPDWLRKAEENEKSVVGRETSKIRTKERGRLTK</sequence>